<dbReference type="AlphaFoldDB" id="A0A6J0ZR35"/>
<sequence length="172" mass="19332">MDREELENTTPEDMMAMSSSQQAQPFFNGSLPFSSPTLQFHRCSAVIFRWRFGRHHYSSLNTSRTKGQAFRILANPNVSSGKGDPGNDVIMVDPLEAKRLAAKQMEQIKAKEKFQCRRQNMSFLRRRRIEAINGAWAMIGLTAGLVIEGQTGKSILAQLAGYLSAIIHLFVQ</sequence>
<evidence type="ECO:0000313" key="1">
    <source>
        <dbReference type="Proteomes" id="UP000504621"/>
    </source>
</evidence>
<reference evidence="2" key="1">
    <citation type="submission" date="2025-08" db="UniProtKB">
        <authorList>
            <consortium name="RefSeq"/>
        </authorList>
    </citation>
    <scope>IDENTIFICATION</scope>
    <source>
        <tissue evidence="2">Leaf</tissue>
    </source>
</reference>
<accession>A0A6J0ZR35</accession>
<name>A0A6J0ZR35_9ROSI</name>
<dbReference type="RefSeq" id="XP_021277145.1">
    <property type="nucleotide sequence ID" value="XM_021421470.1"/>
</dbReference>
<dbReference type="SUPFAM" id="SSF103511">
    <property type="entry name" value="Chlorophyll a-b binding protein"/>
    <property type="match status" value="1"/>
</dbReference>
<keyword evidence="1" id="KW-1185">Reference proteome</keyword>
<gene>
    <name evidence="2" type="primary">LOC110411349</name>
</gene>
<proteinExistence type="predicted"/>
<dbReference type="GO" id="GO:0009535">
    <property type="term" value="C:chloroplast thylakoid membrane"/>
    <property type="evidence" value="ECO:0007669"/>
    <property type="project" value="TreeGrafter"/>
</dbReference>
<dbReference type="InterPro" id="IPR053091">
    <property type="entry name" value="PSII_Assembly/Photoprotect-Rel"/>
</dbReference>
<protein>
    <submittedName>
        <fullName evidence="2">Uncharacterized protein LOC110411349 isoform X2</fullName>
    </submittedName>
</protein>
<dbReference type="PANTHER" id="PTHR37752:SF1">
    <property type="entry name" value="OS02G0610700 PROTEIN"/>
    <property type="match status" value="1"/>
</dbReference>
<dbReference type="GeneID" id="110411349"/>
<organism evidence="1 2">
    <name type="scientific">Herrania umbratica</name>
    <dbReference type="NCBI Taxonomy" id="108875"/>
    <lineage>
        <taxon>Eukaryota</taxon>
        <taxon>Viridiplantae</taxon>
        <taxon>Streptophyta</taxon>
        <taxon>Embryophyta</taxon>
        <taxon>Tracheophyta</taxon>
        <taxon>Spermatophyta</taxon>
        <taxon>Magnoliopsida</taxon>
        <taxon>eudicotyledons</taxon>
        <taxon>Gunneridae</taxon>
        <taxon>Pentapetalae</taxon>
        <taxon>rosids</taxon>
        <taxon>malvids</taxon>
        <taxon>Malvales</taxon>
        <taxon>Malvaceae</taxon>
        <taxon>Byttnerioideae</taxon>
        <taxon>Herrania</taxon>
    </lineage>
</organism>
<evidence type="ECO:0000313" key="2">
    <source>
        <dbReference type="RefSeq" id="XP_021277145.1"/>
    </source>
</evidence>
<dbReference type="PANTHER" id="PTHR37752">
    <property type="entry name" value="OS02G0610700 PROTEIN"/>
    <property type="match status" value="1"/>
</dbReference>
<dbReference type="Proteomes" id="UP000504621">
    <property type="component" value="Unplaced"/>
</dbReference>